<sequence length="198" mass="22287">MEARRTTPVTAAALRYRGGVTLLSTDRLDLRLYEATDASSLERIYARPDVSRFLLDEPWNADDAERHVRERRMKTDLDGSTGALALVIEHQRTVVGDVQLWFTDRERRVAEIGWVLDPAHGGRGLASEAVSAVLRFAFDTAQVHRVTAQMDARNTASAQLAARVGMRSEAHFRQDWWSKGEWTDTLVFGMLATDLTTE</sequence>
<dbReference type="RefSeq" id="WP_208239790.1">
    <property type="nucleotide sequence ID" value="NZ_BAAAQU010000002.1"/>
</dbReference>
<evidence type="ECO:0000313" key="2">
    <source>
        <dbReference type="EMBL" id="MBO2990640.1"/>
    </source>
</evidence>
<dbReference type="Proteomes" id="UP000668403">
    <property type="component" value="Unassembled WGS sequence"/>
</dbReference>
<dbReference type="CDD" id="cd04301">
    <property type="entry name" value="NAT_SF"/>
    <property type="match status" value="1"/>
</dbReference>
<proteinExistence type="predicted"/>
<feature type="domain" description="N-acetyltransferase" evidence="1">
    <location>
        <begin position="28"/>
        <end position="193"/>
    </location>
</feature>
<dbReference type="EMBL" id="JAGFBF010000005">
    <property type="protein sequence ID" value="MBO2990640.1"/>
    <property type="molecule type" value="Genomic_DNA"/>
</dbReference>
<keyword evidence="3" id="KW-1185">Reference proteome</keyword>
<dbReference type="SUPFAM" id="SSF55729">
    <property type="entry name" value="Acyl-CoA N-acyltransferases (Nat)"/>
    <property type="match status" value="1"/>
</dbReference>
<dbReference type="InterPro" id="IPR051908">
    <property type="entry name" value="Ribosomal_N-acetyltransferase"/>
</dbReference>
<accession>A0A939QGW6</accession>
<reference evidence="2" key="1">
    <citation type="submission" date="2021-03" db="EMBL/GenBank/DDBJ databases">
        <title>Leucobacter chromiisoli sp. nov., isolated from chromium-containing soil of chemical plant.</title>
        <authorList>
            <person name="Xu Z."/>
        </authorList>
    </citation>
    <scope>NUCLEOTIDE SEQUENCE</scope>
    <source>
        <strain evidence="2">K 70/01</strain>
    </source>
</reference>
<dbReference type="InterPro" id="IPR000182">
    <property type="entry name" value="GNAT_dom"/>
</dbReference>
<dbReference type="Pfam" id="PF13302">
    <property type="entry name" value="Acetyltransf_3"/>
    <property type="match status" value="1"/>
</dbReference>
<gene>
    <name evidence="2" type="ORF">J4H85_11605</name>
</gene>
<name>A0A939QGW6_9MICO</name>
<dbReference type="InterPro" id="IPR016181">
    <property type="entry name" value="Acyl_CoA_acyltransferase"/>
</dbReference>
<dbReference type="PANTHER" id="PTHR43441">
    <property type="entry name" value="RIBOSOMAL-PROTEIN-SERINE ACETYLTRANSFERASE"/>
    <property type="match status" value="1"/>
</dbReference>
<evidence type="ECO:0000259" key="1">
    <source>
        <dbReference type="PROSITE" id="PS51186"/>
    </source>
</evidence>
<protein>
    <submittedName>
        <fullName evidence="2">GNAT family N-acetyltransferase</fullName>
    </submittedName>
</protein>
<dbReference type="PROSITE" id="PS51186">
    <property type="entry name" value="GNAT"/>
    <property type="match status" value="1"/>
</dbReference>
<dbReference type="AlphaFoldDB" id="A0A939QGW6"/>
<dbReference type="GO" id="GO:0008999">
    <property type="term" value="F:protein-N-terminal-alanine acetyltransferase activity"/>
    <property type="evidence" value="ECO:0007669"/>
    <property type="project" value="TreeGrafter"/>
</dbReference>
<comment type="caution">
    <text evidence="2">The sequence shown here is derived from an EMBL/GenBank/DDBJ whole genome shotgun (WGS) entry which is preliminary data.</text>
</comment>
<dbReference type="Gene3D" id="3.40.630.30">
    <property type="match status" value="1"/>
</dbReference>
<evidence type="ECO:0000313" key="3">
    <source>
        <dbReference type="Proteomes" id="UP000668403"/>
    </source>
</evidence>
<dbReference type="GO" id="GO:0005737">
    <property type="term" value="C:cytoplasm"/>
    <property type="evidence" value="ECO:0007669"/>
    <property type="project" value="TreeGrafter"/>
</dbReference>
<organism evidence="2 3">
    <name type="scientific">Leucobacter tardus</name>
    <dbReference type="NCBI Taxonomy" id="501483"/>
    <lineage>
        <taxon>Bacteria</taxon>
        <taxon>Bacillati</taxon>
        <taxon>Actinomycetota</taxon>
        <taxon>Actinomycetes</taxon>
        <taxon>Micrococcales</taxon>
        <taxon>Microbacteriaceae</taxon>
        <taxon>Leucobacter</taxon>
    </lineage>
</organism>
<dbReference type="GO" id="GO:1990189">
    <property type="term" value="F:protein N-terminal-serine acetyltransferase activity"/>
    <property type="evidence" value="ECO:0007669"/>
    <property type="project" value="TreeGrafter"/>
</dbReference>
<dbReference type="PANTHER" id="PTHR43441:SF11">
    <property type="entry name" value="RIBOSOMAL-PROTEIN-SERINE ACETYLTRANSFERASE"/>
    <property type="match status" value="1"/>
</dbReference>